<dbReference type="PANTHER" id="PTHR30204:SF69">
    <property type="entry name" value="MERR-FAMILY TRANSCRIPTIONAL REGULATOR"/>
    <property type="match status" value="1"/>
</dbReference>
<dbReference type="InterPro" id="IPR009061">
    <property type="entry name" value="DNA-bd_dom_put_sf"/>
</dbReference>
<dbReference type="Proteomes" id="UP000267017">
    <property type="component" value="Unassembled WGS sequence"/>
</dbReference>
<proteinExistence type="predicted"/>
<keyword evidence="5" id="KW-0175">Coiled coil</keyword>
<dbReference type="Pfam" id="PF00376">
    <property type="entry name" value="MerR"/>
    <property type="match status" value="1"/>
</dbReference>
<feature type="coiled-coil region" evidence="5">
    <location>
        <begin position="69"/>
        <end position="107"/>
    </location>
</feature>
<dbReference type="InterPro" id="IPR000551">
    <property type="entry name" value="MerR-type_HTH_dom"/>
</dbReference>
<feature type="domain" description="HTH merR-type" evidence="6">
    <location>
        <begin position="120"/>
        <end position="189"/>
    </location>
</feature>
<keyword evidence="3" id="KW-0238">DNA-binding</keyword>
<keyword evidence="1" id="KW-0678">Repressor</keyword>
<evidence type="ECO:0000313" key="8">
    <source>
        <dbReference type="Proteomes" id="UP000267017"/>
    </source>
</evidence>
<name>A0A3P3U7E6_9BACL</name>
<keyword evidence="4" id="KW-0804">Transcription</keyword>
<dbReference type="EMBL" id="RRCN01000001">
    <property type="protein sequence ID" value="RRJ66170.1"/>
    <property type="molecule type" value="Genomic_DNA"/>
</dbReference>
<dbReference type="SUPFAM" id="SSF46955">
    <property type="entry name" value="Putative DNA-binding domain"/>
    <property type="match status" value="2"/>
</dbReference>
<evidence type="ECO:0000256" key="4">
    <source>
        <dbReference type="ARBA" id="ARBA00023163"/>
    </source>
</evidence>
<evidence type="ECO:0000313" key="7">
    <source>
        <dbReference type="EMBL" id="RRJ66170.1"/>
    </source>
</evidence>
<evidence type="ECO:0000256" key="5">
    <source>
        <dbReference type="SAM" id="Coils"/>
    </source>
</evidence>
<sequence length="238" mass="27712">MNLRPIDIAKKLEISTSALRHYEDWGIIPPVERGPNGYRIYTELHVAYFECIRAMSLGFGMDTTKAVLKKLLKKEVDEALWMVNEAQAELHKERQKAEKTIQILDTKELDHLDTRGKKRWMTIGEIAKETMIPASAIRHWEKRGLIEVSRNPDNGYRSFSPAQIRRILIIGTLRAAVWSLDFIKEVIRELDHNNLEQARRMARDSLQYLNGVNRMRMRGIRYLDRLIGLTEAEEQKGT</sequence>
<accession>A0A3P3U7E6</accession>
<dbReference type="GO" id="GO:0003677">
    <property type="term" value="F:DNA binding"/>
    <property type="evidence" value="ECO:0007669"/>
    <property type="project" value="UniProtKB-KW"/>
</dbReference>
<comment type="caution">
    <text evidence="7">The sequence shown here is derived from an EMBL/GenBank/DDBJ whole genome shotgun (WGS) entry which is preliminary data.</text>
</comment>
<dbReference type="InterPro" id="IPR047057">
    <property type="entry name" value="MerR_fam"/>
</dbReference>
<feature type="domain" description="HTH merR-type" evidence="6">
    <location>
        <begin position="8"/>
        <end position="70"/>
    </location>
</feature>
<dbReference type="OrthoDB" id="122388at2"/>
<dbReference type="Pfam" id="PF13411">
    <property type="entry name" value="MerR_1"/>
    <property type="match status" value="1"/>
</dbReference>
<dbReference type="SMART" id="SM00422">
    <property type="entry name" value="HTH_MERR"/>
    <property type="match status" value="2"/>
</dbReference>
<dbReference type="PANTHER" id="PTHR30204">
    <property type="entry name" value="REDOX-CYCLING DRUG-SENSING TRANSCRIPTIONAL ACTIVATOR SOXR"/>
    <property type="match status" value="1"/>
</dbReference>
<dbReference type="AlphaFoldDB" id="A0A3P3U7E6"/>
<gene>
    <name evidence="7" type="ORF">EHV15_27080</name>
</gene>
<keyword evidence="8" id="KW-1185">Reference proteome</keyword>
<evidence type="ECO:0000259" key="6">
    <source>
        <dbReference type="PROSITE" id="PS50937"/>
    </source>
</evidence>
<protein>
    <submittedName>
        <fullName evidence="7">MerR family transcriptional regulator</fullName>
    </submittedName>
</protein>
<dbReference type="PROSITE" id="PS50937">
    <property type="entry name" value="HTH_MERR_2"/>
    <property type="match status" value="2"/>
</dbReference>
<organism evidence="7 8">
    <name type="scientific">Paenibacillus oralis</name>
    <dbReference type="NCBI Taxonomy" id="2490856"/>
    <lineage>
        <taxon>Bacteria</taxon>
        <taxon>Bacillati</taxon>
        <taxon>Bacillota</taxon>
        <taxon>Bacilli</taxon>
        <taxon>Bacillales</taxon>
        <taxon>Paenibacillaceae</taxon>
        <taxon>Paenibacillus</taxon>
    </lineage>
</organism>
<evidence type="ECO:0000256" key="3">
    <source>
        <dbReference type="ARBA" id="ARBA00023125"/>
    </source>
</evidence>
<evidence type="ECO:0000256" key="2">
    <source>
        <dbReference type="ARBA" id="ARBA00023015"/>
    </source>
</evidence>
<dbReference type="GO" id="GO:0003700">
    <property type="term" value="F:DNA-binding transcription factor activity"/>
    <property type="evidence" value="ECO:0007669"/>
    <property type="project" value="InterPro"/>
</dbReference>
<dbReference type="Gene3D" id="1.10.1660.10">
    <property type="match status" value="2"/>
</dbReference>
<dbReference type="RefSeq" id="WP_128633960.1">
    <property type="nucleotide sequence ID" value="NZ_RRCN01000001.1"/>
</dbReference>
<keyword evidence="2" id="KW-0805">Transcription regulation</keyword>
<reference evidence="7 8" key="1">
    <citation type="submission" date="2018-11" db="EMBL/GenBank/DDBJ databases">
        <title>Genome sequencing of Paenibacillus sp. KCOM 3021 (= ChDC PVNT-B20).</title>
        <authorList>
            <person name="Kook J.-K."/>
            <person name="Park S.-N."/>
            <person name="Lim Y.K."/>
        </authorList>
    </citation>
    <scope>NUCLEOTIDE SEQUENCE [LARGE SCALE GENOMIC DNA]</scope>
    <source>
        <strain evidence="7 8">KCOM 3021</strain>
    </source>
</reference>
<evidence type="ECO:0000256" key="1">
    <source>
        <dbReference type="ARBA" id="ARBA00022491"/>
    </source>
</evidence>